<dbReference type="CDD" id="cd03255">
    <property type="entry name" value="ABC_MJ0796_LolCDE_FtsE"/>
    <property type="match status" value="1"/>
</dbReference>
<proteinExistence type="inferred from homology"/>
<dbReference type="InterPro" id="IPR003593">
    <property type="entry name" value="AAA+_ATPase"/>
</dbReference>
<name>K1SWW5_9ZZZZ</name>
<dbReference type="InterPro" id="IPR003439">
    <property type="entry name" value="ABC_transporter-like_ATP-bd"/>
</dbReference>
<dbReference type="InterPro" id="IPR017911">
    <property type="entry name" value="MacB-like_ATP-bd"/>
</dbReference>
<evidence type="ECO:0000256" key="1">
    <source>
        <dbReference type="ARBA" id="ARBA00005417"/>
    </source>
</evidence>
<reference evidence="6" key="1">
    <citation type="journal article" date="2013" name="Environ. Microbiol.">
        <title>Microbiota from the distal guts of lean and obese adolescents exhibit partial functional redundancy besides clear differences in community structure.</title>
        <authorList>
            <person name="Ferrer M."/>
            <person name="Ruiz A."/>
            <person name="Lanza F."/>
            <person name="Haange S.B."/>
            <person name="Oberbach A."/>
            <person name="Till H."/>
            <person name="Bargiela R."/>
            <person name="Campoy C."/>
            <person name="Segura M.T."/>
            <person name="Richter M."/>
            <person name="von Bergen M."/>
            <person name="Seifert J."/>
            <person name="Suarez A."/>
        </authorList>
    </citation>
    <scope>NUCLEOTIDE SEQUENCE</scope>
</reference>
<feature type="non-terminal residue" evidence="6">
    <location>
        <position position="1"/>
    </location>
</feature>
<dbReference type="GO" id="GO:0098796">
    <property type="term" value="C:membrane protein complex"/>
    <property type="evidence" value="ECO:0007669"/>
    <property type="project" value="UniProtKB-ARBA"/>
</dbReference>
<dbReference type="InterPro" id="IPR027417">
    <property type="entry name" value="P-loop_NTPase"/>
</dbReference>
<dbReference type="GO" id="GO:0016887">
    <property type="term" value="F:ATP hydrolysis activity"/>
    <property type="evidence" value="ECO:0007669"/>
    <property type="project" value="InterPro"/>
</dbReference>
<dbReference type="Gene3D" id="3.40.50.300">
    <property type="entry name" value="P-loop containing nucleotide triphosphate hydrolases"/>
    <property type="match status" value="1"/>
</dbReference>
<dbReference type="SUPFAM" id="SSF52540">
    <property type="entry name" value="P-loop containing nucleoside triphosphate hydrolases"/>
    <property type="match status" value="1"/>
</dbReference>
<dbReference type="SMART" id="SM00382">
    <property type="entry name" value="AAA"/>
    <property type="match status" value="1"/>
</dbReference>
<dbReference type="PROSITE" id="PS50893">
    <property type="entry name" value="ABC_TRANSPORTER_2"/>
    <property type="match status" value="1"/>
</dbReference>
<dbReference type="AlphaFoldDB" id="K1SWW5"/>
<comment type="similarity">
    <text evidence="1">Belongs to the ABC transporter superfamily.</text>
</comment>
<gene>
    <name evidence="6" type="ORF">OBE_06620</name>
</gene>
<dbReference type="Pfam" id="PF00005">
    <property type="entry name" value="ABC_tran"/>
    <property type="match status" value="1"/>
</dbReference>
<keyword evidence="3" id="KW-0547">Nucleotide-binding</keyword>
<evidence type="ECO:0000256" key="2">
    <source>
        <dbReference type="ARBA" id="ARBA00022448"/>
    </source>
</evidence>
<dbReference type="GO" id="GO:0005524">
    <property type="term" value="F:ATP binding"/>
    <property type="evidence" value="ECO:0007669"/>
    <property type="project" value="UniProtKB-KW"/>
</dbReference>
<evidence type="ECO:0000313" key="6">
    <source>
        <dbReference type="EMBL" id="EKC65077.1"/>
    </source>
</evidence>
<accession>K1SWW5</accession>
<feature type="domain" description="ABC transporter" evidence="5">
    <location>
        <begin position="1"/>
        <end position="191"/>
    </location>
</feature>
<keyword evidence="2" id="KW-0813">Transport</keyword>
<dbReference type="InterPro" id="IPR017871">
    <property type="entry name" value="ABC_transporter-like_CS"/>
</dbReference>
<keyword evidence="4" id="KW-0067">ATP-binding</keyword>
<dbReference type="PANTHER" id="PTHR42798">
    <property type="entry name" value="LIPOPROTEIN-RELEASING SYSTEM ATP-BINDING PROTEIN LOLD"/>
    <property type="match status" value="1"/>
</dbReference>
<comment type="caution">
    <text evidence="6">The sequence shown here is derived from an EMBL/GenBank/DDBJ whole genome shotgun (WGS) entry which is preliminary data.</text>
</comment>
<dbReference type="PROSITE" id="PS00211">
    <property type="entry name" value="ABC_TRANSPORTER_1"/>
    <property type="match status" value="1"/>
</dbReference>
<evidence type="ECO:0000259" key="5">
    <source>
        <dbReference type="PROSITE" id="PS50893"/>
    </source>
</evidence>
<dbReference type="GO" id="GO:0022857">
    <property type="term" value="F:transmembrane transporter activity"/>
    <property type="evidence" value="ECO:0007669"/>
    <property type="project" value="UniProtKB-ARBA"/>
</dbReference>
<dbReference type="FunFam" id="3.40.50.300:FF:000032">
    <property type="entry name" value="Export ABC transporter ATP-binding protein"/>
    <property type="match status" value="1"/>
</dbReference>
<dbReference type="EMBL" id="AJWZ01004563">
    <property type="protein sequence ID" value="EKC65077.1"/>
    <property type="molecule type" value="Genomic_DNA"/>
</dbReference>
<organism evidence="6">
    <name type="scientific">human gut metagenome</name>
    <dbReference type="NCBI Taxonomy" id="408170"/>
    <lineage>
        <taxon>unclassified sequences</taxon>
        <taxon>metagenomes</taxon>
        <taxon>organismal metagenomes</taxon>
    </lineage>
</organism>
<sequence>VAIVGASGSGKSTLLHILGSVDKPTEGKVLIEGTELSAMNRTQAAIFRRRKVGLVYQFYNLIPTLTVRKNILMPLLLDKRKPNQEYFEQIIHSLGIEDKLESLPSQLSGGQQQRVAIARSLIYRPALLLADEPTGNLDRKNGEEIIDLLKLSNRNLEQTILLITHDEKIALEADRVITIEDGKIVGDQKRR</sequence>
<dbReference type="PANTHER" id="PTHR42798:SF6">
    <property type="entry name" value="CELL DIVISION ATP-BINDING PROTEIN FTSE"/>
    <property type="match status" value="1"/>
</dbReference>
<evidence type="ECO:0000256" key="3">
    <source>
        <dbReference type="ARBA" id="ARBA00022741"/>
    </source>
</evidence>
<evidence type="ECO:0000256" key="4">
    <source>
        <dbReference type="ARBA" id="ARBA00022840"/>
    </source>
</evidence>
<protein>
    <submittedName>
        <fullName evidence="6">ABC-type antimicrobial peptide transport system, ATPase component</fullName>
    </submittedName>
</protein>